<dbReference type="Pfam" id="PF08281">
    <property type="entry name" value="Sigma70_r4_2"/>
    <property type="match status" value="1"/>
</dbReference>
<keyword evidence="2" id="KW-0805">Transcription regulation</keyword>
<dbReference type="Pfam" id="PF04542">
    <property type="entry name" value="Sigma70_r2"/>
    <property type="match status" value="1"/>
</dbReference>
<proteinExistence type="inferred from homology"/>
<dbReference type="SUPFAM" id="SSF88946">
    <property type="entry name" value="Sigma2 domain of RNA polymerase sigma factors"/>
    <property type="match status" value="1"/>
</dbReference>
<protein>
    <submittedName>
        <fullName evidence="7">RNA polymerase subunit sigma-70</fullName>
    </submittedName>
</protein>
<dbReference type="Gene3D" id="1.10.10.10">
    <property type="entry name" value="Winged helix-like DNA-binding domain superfamily/Winged helix DNA-binding domain"/>
    <property type="match status" value="1"/>
</dbReference>
<feature type="domain" description="RNA polymerase sigma factor 70 region 4 type 2" evidence="6">
    <location>
        <begin position="105"/>
        <end position="156"/>
    </location>
</feature>
<comment type="similarity">
    <text evidence="1">Belongs to the sigma-70 factor family. ECF subfamily.</text>
</comment>
<dbReference type="EMBL" id="NCEB01000021">
    <property type="protein sequence ID" value="OYX32631.1"/>
    <property type="molecule type" value="Genomic_DNA"/>
</dbReference>
<feature type="domain" description="RNA polymerase sigma-70 region 2" evidence="5">
    <location>
        <begin position="18"/>
        <end position="83"/>
    </location>
</feature>
<keyword evidence="3" id="KW-0731">Sigma factor</keyword>
<evidence type="ECO:0000256" key="2">
    <source>
        <dbReference type="ARBA" id="ARBA00023015"/>
    </source>
</evidence>
<dbReference type="InterPro" id="IPR036388">
    <property type="entry name" value="WH-like_DNA-bd_sf"/>
</dbReference>
<dbReference type="AlphaFoldDB" id="A0A258FJE8"/>
<evidence type="ECO:0000256" key="4">
    <source>
        <dbReference type="ARBA" id="ARBA00023163"/>
    </source>
</evidence>
<dbReference type="InterPro" id="IPR039425">
    <property type="entry name" value="RNA_pol_sigma-70-like"/>
</dbReference>
<dbReference type="InterPro" id="IPR013324">
    <property type="entry name" value="RNA_pol_sigma_r3/r4-like"/>
</dbReference>
<dbReference type="Gene3D" id="1.10.1740.10">
    <property type="match status" value="1"/>
</dbReference>
<organism evidence="7 8">
    <name type="scientific">Brevundimonas subvibrioides</name>
    <dbReference type="NCBI Taxonomy" id="74313"/>
    <lineage>
        <taxon>Bacteria</taxon>
        <taxon>Pseudomonadati</taxon>
        <taxon>Pseudomonadota</taxon>
        <taxon>Alphaproteobacteria</taxon>
        <taxon>Caulobacterales</taxon>
        <taxon>Caulobacteraceae</taxon>
        <taxon>Brevundimonas</taxon>
    </lineage>
</organism>
<comment type="caution">
    <text evidence="7">The sequence shown here is derived from an EMBL/GenBank/DDBJ whole genome shotgun (WGS) entry which is preliminary data.</text>
</comment>
<evidence type="ECO:0000259" key="6">
    <source>
        <dbReference type="Pfam" id="PF08281"/>
    </source>
</evidence>
<evidence type="ECO:0000259" key="5">
    <source>
        <dbReference type="Pfam" id="PF04542"/>
    </source>
</evidence>
<dbReference type="InterPro" id="IPR013325">
    <property type="entry name" value="RNA_pol_sigma_r2"/>
</dbReference>
<name>A0A258FJE8_9CAUL</name>
<dbReference type="InterPro" id="IPR014284">
    <property type="entry name" value="RNA_pol_sigma-70_dom"/>
</dbReference>
<evidence type="ECO:0000313" key="8">
    <source>
        <dbReference type="Proteomes" id="UP000215595"/>
    </source>
</evidence>
<dbReference type="GO" id="GO:0016987">
    <property type="term" value="F:sigma factor activity"/>
    <property type="evidence" value="ECO:0007669"/>
    <property type="project" value="UniProtKB-KW"/>
</dbReference>
<evidence type="ECO:0000256" key="3">
    <source>
        <dbReference type="ARBA" id="ARBA00023082"/>
    </source>
</evidence>
<dbReference type="InterPro" id="IPR007627">
    <property type="entry name" value="RNA_pol_sigma70_r2"/>
</dbReference>
<reference evidence="7 8" key="1">
    <citation type="submission" date="2017-03" db="EMBL/GenBank/DDBJ databases">
        <title>Lifting the veil on microbial sulfur biogeochemistry in mining wastewaters.</title>
        <authorList>
            <person name="Kantor R.S."/>
            <person name="Colenbrander Nelson T."/>
            <person name="Marshall S."/>
            <person name="Bennett D."/>
            <person name="Apte S."/>
            <person name="Camacho D."/>
            <person name="Thomas B.C."/>
            <person name="Warren L.A."/>
            <person name="Banfield J.F."/>
        </authorList>
    </citation>
    <scope>NUCLEOTIDE SEQUENCE [LARGE SCALE GENOMIC DNA]</scope>
    <source>
        <strain evidence="7">32-69-9</strain>
    </source>
</reference>
<dbReference type="GO" id="GO:0006352">
    <property type="term" value="P:DNA-templated transcription initiation"/>
    <property type="evidence" value="ECO:0007669"/>
    <property type="project" value="InterPro"/>
</dbReference>
<dbReference type="GO" id="GO:0003677">
    <property type="term" value="F:DNA binding"/>
    <property type="evidence" value="ECO:0007669"/>
    <property type="project" value="InterPro"/>
</dbReference>
<keyword evidence="4" id="KW-0804">Transcription</keyword>
<dbReference type="CDD" id="cd06171">
    <property type="entry name" value="Sigma70_r4"/>
    <property type="match status" value="1"/>
</dbReference>
<evidence type="ECO:0000256" key="1">
    <source>
        <dbReference type="ARBA" id="ARBA00010641"/>
    </source>
</evidence>
<dbReference type="PANTHER" id="PTHR43133:SF63">
    <property type="entry name" value="RNA POLYMERASE SIGMA FACTOR FECI-RELATED"/>
    <property type="match status" value="1"/>
</dbReference>
<gene>
    <name evidence="7" type="ORF">B7Z01_10735</name>
</gene>
<sequence>MTDTKQLGMEAQDGINRLYRRYAAWLGRRLRAHLDADAAADVVQETYIRAAPYALDDIRHPKAFLLKIALNLVRDESRKEGRRRRDRAFQRPAEAEAAPQFDQVLLEQVIRSMPQLYRDVFVLSRFGGMTYPEIAQSFGISVKTVEWRMSRALEYCASRLDL</sequence>
<dbReference type="SUPFAM" id="SSF88659">
    <property type="entry name" value="Sigma3 and sigma4 domains of RNA polymerase sigma factors"/>
    <property type="match status" value="1"/>
</dbReference>
<dbReference type="InterPro" id="IPR013249">
    <property type="entry name" value="RNA_pol_sigma70_r4_t2"/>
</dbReference>
<accession>A0A258FJE8</accession>
<dbReference type="PANTHER" id="PTHR43133">
    <property type="entry name" value="RNA POLYMERASE ECF-TYPE SIGMA FACTO"/>
    <property type="match status" value="1"/>
</dbReference>
<evidence type="ECO:0000313" key="7">
    <source>
        <dbReference type="EMBL" id="OYX32631.1"/>
    </source>
</evidence>
<dbReference type="Proteomes" id="UP000215595">
    <property type="component" value="Unassembled WGS sequence"/>
</dbReference>
<dbReference type="NCBIfam" id="TIGR02937">
    <property type="entry name" value="sigma70-ECF"/>
    <property type="match status" value="1"/>
</dbReference>